<name>A0A9K3L497_9STRA</name>
<dbReference type="Proteomes" id="UP000693970">
    <property type="component" value="Unassembled WGS sequence"/>
</dbReference>
<evidence type="ECO:0000313" key="3">
    <source>
        <dbReference type="EMBL" id="KAG7354480.1"/>
    </source>
</evidence>
<dbReference type="NCBIfam" id="TIGR01167">
    <property type="entry name" value="LPXTG_anchor"/>
    <property type="match status" value="1"/>
</dbReference>
<keyword evidence="1" id="KW-1133">Transmembrane helix</keyword>
<reference evidence="3" key="1">
    <citation type="journal article" date="2021" name="Sci. Rep.">
        <title>Diploid genomic architecture of Nitzschia inconspicua, an elite biomass production diatom.</title>
        <authorList>
            <person name="Oliver A."/>
            <person name="Podell S."/>
            <person name="Pinowska A."/>
            <person name="Traller J.C."/>
            <person name="Smith S.R."/>
            <person name="McClure R."/>
            <person name="Beliaev A."/>
            <person name="Bohutskyi P."/>
            <person name="Hill E.A."/>
            <person name="Rabines A."/>
            <person name="Zheng H."/>
            <person name="Allen L.Z."/>
            <person name="Kuo A."/>
            <person name="Grigoriev I.V."/>
            <person name="Allen A.E."/>
            <person name="Hazlebeck D."/>
            <person name="Allen E.E."/>
        </authorList>
    </citation>
    <scope>NUCLEOTIDE SEQUENCE</scope>
    <source>
        <strain evidence="3">Hildebrandi</strain>
    </source>
</reference>
<organism evidence="3 4">
    <name type="scientific">Nitzschia inconspicua</name>
    <dbReference type="NCBI Taxonomy" id="303405"/>
    <lineage>
        <taxon>Eukaryota</taxon>
        <taxon>Sar</taxon>
        <taxon>Stramenopiles</taxon>
        <taxon>Ochrophyta</taxon>
        <taxon>Bacillariophyta</taxon>
        <taxon>Bacillariophyceae</taxon>
        <taxon>Bacillariophycidae</taxon>
        <taxon>Bacillariales</taxon>
        <taxon>Bacillariaceae</taxon>
        <taxon>Nitzschia</taxon>
    </lineage>
</organism>
<dbReference type="AlphaFoldDB" id="A0A9K3L497"/>
<keyword evidence="1" id="KW-0472">Membrane</keyword>
<keyword evidence="1" id="KW-0812">Transmembrane</keyword>
<protein>
    <submittedName>
        <fullName evidence="3">Uncharacterized protein</fullName>
    </submittedName>
</protein>
<feature type="chain" id="PRO_5039899223" evidence="2">
    <location>
        <begin position="25"/>
        <end position="219"/>
    </location>
</feature>
<accession>A0A9K3L497</accession>
<feature type="transmembrane region" description="Helical" evidence="1">
    <location>
        <begin position="160"/>
        <end position="179"/>
    </location>
</feature>
<comment type="caution">
    <text evidence="3">The sequence shown here is derived from an EMBL/GenBank/DDBJ whole genome shotgun (WGS) entry which is preliminary data.</text>
</comment>
<gene>
    <name evidence="3" type="ORF">IV203_003836</name>
</gene>
<evidence type="ECO:0000256" key="2">
    <source>
        <dbReference type="SAM" id="SignalP"/>
    </source>
</evidence>
<dbReference type="EMBL" id="JAGRRH010000016">
    <property type="protein sequence ID" value="KAG7354480.1"/>
    <property type="molecule type" value="Genomic_DNA"/>
</dbReference>
<dbReference type="OrthoDB" id="45378at2759"/>
<evidence type="ECO:0000256" key="1">
    <source>
        <dbReference type="SAM" id="Phobius"/>
    </source>
</evidence>
<proteinExistence type="predicted"/>
<reference evidence="3" key="2">
    <citation type="submission" date="2021-04" db="EMBL/GenBank/DDBJ databases">
        <authorList>
            <person name="Podell S."/>
        </authorList>
    </citation>
    <scope>NUCLEOTIDE SEQUENCE</scope>
    <source>
        <strain evidence="3">Hildebrandi</strain>
    </source>
</reference>
<evidence type="ECO:0000313" key="4">
    <source>
        <dbReference type="Proteomes" id="UP000693970"/>
    </source>
</evidence>
<keyword evidence="4" id="KW-1185">Reference proteome</keyword>
<keyword evidence="2" id="KW-0732">Signal</keyword>
<sequence length="219" mass="23771">MLTSSRSTVIQLFLFWTLGRTVLACPGFSVGQTTCSSGVLSKSNLSAQCSDEENTIYVSGAVTAASDFDGNAKVTLLPCVWGTAGKVCFDQYKQDAGELCNLISNADGNECGSAGSYVVDETFTIPEQAQSIRSIWNMFTVKVLIDDEESCQQEADSSTAAFLMVGIGSLFLVSGLFFMRRRKQPLLVLNDDEDQEADFGCTPRHHFVEMKGYDAGRMA</sequence>
<feature type="signal peptide" evidence="2">
    <location>
        <begin position="1"/>
        <end position="24"/>
    </location>
</feature>